<dbReference type="InterPro" id="IPR017850">
    <property type="entry name" value="Alkaline_phosphatase_core_sf"/>
</dbReference>
<proteinExistence type="inferred from homology"/>
<dbReference type="PANTHER" id="PTHR11596:SF5">
    <property type="entry name" value="ALKALINE PHOSPHATASE"/>
    <property type="match status" value="1"/>
</dbReference>
<accession>A0ABP6RCG7</accession>
<dbReference type="Gene3D" id="3.40.720.10">
    <property type="entry name" value="Alkaline Phosphatase, subunit A"/>
    <property type="match status" value="1"/>
</dbReference>
<organism evidence="3 4">
    <name type="scientific">Nesterenkonia halobia</name>
    <dbReference type="NCBI Taxonomy" id="37922"/>
    <lineage>
        <taxon>Bacteria</taxon>
        <taxon>Bacillati</taxon>
        <taxon>Actinomycetota</taxon>
        <taxon>Actinomycetes</taxon>
        <taxon>Micrococcales</taxon>
        <taxon>Micrococcaceae</taxon>
        <taxon>Nesterenkonia</taxon>
    </lineage>
</organism>
<dbReference type="InterPro" id="IPR001952">
    <property type="entry name" value="Alkaline_phosphatase"/>
</dbReference>
<comment type="similarity">
    <text evidence="2">Belongs to the alkaline phosphatase family.</text>
</comment>
<dbReference type="CDD" id="cd16012">
    <property type="entry name" value="ALP"/>
    <property type="match status" value="1"/>
</dbReference>
<dbReference type="Pfam" id="PF00245">
    <property type="entry name" value="Alk_phosphatase"/>
    <property type="match status" value="1"/>
</dbReference>
<dbReference type="RefSeq" id="WP_344718879.1">
    <property type="nucleotide sequence ID" value="NZ_BAAAYG010000003.1"/>
</dbReference>
<evidence type="ECO:0000256" key="2">
    <source>
        <dbReference type="RuleBase" id="RU003946"/>
    </source>
</evidence>
<dbReference type="SUPFAM" id="SSF53649">
    <property type="entry name" value="Alkaline phosphatase-like"/>
    <property type="match status" value="1"/>
</dbReference>
<gene>
    <name evidence="3" type="ORF">GCM10020260_10400</name>
</gene>
<dbReference type="SMART" id="SM00098">
    <property type="entry name" value="alkPPc"/>
    <property type="match status" value="1"/>
</dbReference>
<dbReference type="PRINTS" id="PR00113">
    <property type="entry name" value="ALKPHPHTASE"/>
</dbReference>
<reference evidence="4" key="1">
    <citation type="journal article" date="2019" name="Int. J. Syst. Evol. Microbiol.">
        <title>The Global Catalogue of Microorganisms (GCM) 10K type strain sequencing project: providing services to taxonomists for standard genome sequencing and annotation.</title>
        <authorList>
            <consortium name="The Broad Institute Genomics Platform"/>
            <consortium name="The Broad Institute Genome Sequencing Center for Infectious Disease"/>
            <person name="Wu L."/>
            <person name="Ma J."/>
        </authorList>
    </citation>
    <scope>NUCLEOTIDE SEQUENCE [LARGE SCALE GENOMIC DNA]</scope>
    <source>
        <strain evidence="4">JCM 11483</strain>
    </source>
</reference>
<evidence type="ECO:0000256" key="1">
    <source>
        <dbReference type="ARBA" id="ARBA00022553"/>
    </source>
</evidence>
<evidence type="ECO:0000313" key="4">
    <source>
        <dbReference type="Proteomes" id="UP001501736"/>
    </source>
</evidence>
<sequence length="463" mass="49536">MSHSHSRLRRRAGLAAVVTVGLAGLTACSPSDGSTDDADEASAPKNVIYMIGDGMGYNHLSATNLYESGQTRYQLDGEADPETLEEQPGDAVQTYEEWDHYALSTFPAGGEYDPEAAWSSHDWVQSGATDSAAAGTAMATGEKTENGVLGLDADGESVENLSERAVATGRSAGVVSSVPFSHATPAAWAAHDESRENYHAIASEMIDSDLDVIFGAGHPHYDDDSQQVDDADYSYISEEDYQRLSEGETDFTFTDEDADFSAYADGEDVPERAFGLARAASTLQQARSAEGDQPYAAEANDVVDLTTMSEAALNVLGQNEEGFHLMVEGGAIDWAGHANETGRDIEETQSFNDAVDAVVDWVEAESSWEETMVVVTADHETGYLAGSEDDPGFSPMTGEADQMPDAAWYSEDHTNQVVPFFVRGAGAETFGEEVVGTDPVRGDYLDNTVVADVLMDDLWATEG</sequence>
<dbReference type="PROSITE" id="PS51257">
    <property type="entry name" value="PROKAR_LIPOPROTEIN"/>
    <property type="match status" value="1"/>
</dbReference>
<dbReference type="Proteomes" id="UP001501736">
    <property type="component" value="Unassembled WGS sequence"/>
</dbReference>
<dbReference type="PANTHER" id="PTHR11596">
    <property type="entry name" value="ALKALINE PHOSPHATASE"/>
    <property type="match status" value="1"/>
</dbReference>
<name>A0ABP6RCG7_9MICC</name>
<keyword evidence="4" id="KW-1185">Reference proteome</keyword>
<comment type="caution">
    <text evidence="3">The sequence shown here is derived from an EMBL/GenBank/DDBJ whole genome shotgun (WGS) entry which is preliminary data.</text>
</comment>
<protein>
    <submittedName>
        <fullName evidence="3">Alkaline phosphatase</fullName>
    </submittedName>
</protein>
<keyword evidence="1" id="KW-0597">Phosphoprotein</keyword>
<evidence type="ECO:0000313" key="3">
    <source>
        <dbReference type="EMBL" id="GAA3282775.1"/>
    </source>
</evidence>
<dbReference type="EMBL" id="BAAAYG010000003">
    <property type="protein sequence ID" value="GAA3282775.1"/>
    <property type="molecule type" value="Genomic_DNA"/>
</dbReference>